<keyword evidence="1" id="KW-0812">Transmembrane</keyword>
<proteinExistence type="predicted"/>
<organism evidence="3 4">
    <name type="scientific">Galerina marginata (strain CBS 339.88)</name>
    <dbReference type="NCBI Taxonomy" id="685588"/>
    <lineage>
        <taxon>Eukaryota</taxon>
        <taxon>Fungi</taxon>
        <taxon>Dikarya</taxon>
        <taxon>Basidiomycota</taxon>
        <taxon>Agaricomycotina</taxon>
        <taxon>Agaricomycetes</taxon>
        <taxon>Agaricomycetidae</taxon>
        <taxon>Agaricales</taxon>
        <taxon>Agaricineae</taxon>
        <taxon>Strophariaceae</taxon>
        <taxon>Galerina</taxon>
    </lineage>
</organism>
<keyword evidence="1" id="KW-1133">Transmembrane helix</keyword>
<dbReference type="OrthoDB" id="2536347at2759"/>
<feature type="transmembrane region" description="Helical" evidence="1">
    <location>
        <begin position="52"/>
        <end position="76"/>
    </location>
</feature>
<feature type="transmembrane region" description="Helical" evidence="1">
    <location>
        <begin position="20"/>
        <end position="40"/>
    </location>
</feature>
<reference evidence="4" key="1">
    <citation type="journal article" date="2014" name="Proc. Natl. Acad. Sci. U.S.A.">
        <title>Extensive sampling of basidiomycete genomes demonstrates inadequacy of the white-rot/brown-rot paradigm for wood decay fungi.</title>
        <authorList>
            <person name="Riley R."/>
            <person name="Salamov A.A."/>
            <person name="Brown D.W."/>
            <person name="Nagy L.G."/>
            <person name="Floudas D."/>
            <person name="Held B.W."/>
            <person name="Levasseur A."/>
            <person name="Lombard V."/>
            <person name="Morin E."/>
            <person name="Otillar R."/>
            <person name="Lindquist E.A."/>
            <person name="Sun H."/>
            <person name="LaButti K.M."/>
            <person name="Schmutz J."/>
            <person name="Jabbour D."/>
            <person name="Luo H."/>
            <person name="Baker S.E."/>
            <person name="Pisabarro A.G."/>
            <person name="Walton J.D."/>
            <person name="Blanchette R.A."/>
            <person name="Henrissat B."/>
            <person name="Martin F."/>
            <person name="Cullen D."/>
            <person name="Hibbett D.S."/>
            <person name="Grigoriev I.V."/>
        </authorList>
    </citation>
    <scope>NUCLEOTIDE SEQUENCE [LARGE SCALE GENOMIC DNA]</scope>
    <source>
        <strain evidence="4">CBS 339.88</strain>
    </source>
</reference>
<dbReference type="EMBL" id="KL142368">
    <property type="protein sequence ID" value="KDR84620.1"/>
    <property type="molecule type" value="Genomic_DNA"/>
</dbReference>
<sequence>MDYSTSIPSDIASKTGPRLLGYLFNYGLFGVLSAQVYLYYLAFPKDPARNKAFVYSVFILEILQTLIVSVSAFRVFASGYGDFNVYNEVDLAWLDVPVISGIVAFIAEAFYAYRISILAQSYWVCGIVMLLALVQLGGSIASAVVLKNAVLFSRLLGKRYSISAAIWNGGSALCDVIIAICMTYYLLQRGSNGVSSTNKIVKRVVKLVIETGTVTAAIAIINLVLSVLPSKPSYYQVPSVILAKVYSNSMMAVLNSRVCLGAGDNDNLTSHTFKTGAATRGYGTGQYDLGGGIVTSREVFMSDDRGRHVESSKGYLV</sequence>
<accession>A0A067TN25</accession>
<feature type="transmembrane region" description="Helical" evidence="1">
    <location>
        <begin position="91"/>
        <end position="111"/>
    </location>
</feature>
<keyword evidence="1" id="KW-0472">Membrane</keyword>
<evidence type="ECO:0000259" key="2">
    <source>
        <dbReference type="Pfam" id="PF20152"/>
    </source>
</evidence>
<dbReference type="InterPro" id="IPR045339">
    <property type="entry name" value="DUF6534"/>
</dbReference>
<gene>
    <name evidence="3" type="ORF">GALMADRAFT_133875</name>
</gene>
<dbReference type="Pfam" id="PF20152">
    <property type="entry name" value="DUF6534"/>
    <property type="match status" value="1"/>
</dbReference>
<name>A0A067TN25_GALM3</name>
<evidence type="ECO:0000313" key="4">
    <source>
        <dbReference type="Proteomes" id="UP000027222"/>
    </source>
</evidence>
<evidence type="ECO:0000256" key="1">
    <source>
        <dbReference type="SAM" id="Phobius"/>
    </source>
</evidence>
<evidence type="ECO:0000313" key="3">
    <source>
        <dbReference type="EMBL" id="KDR84620.1"/>
    </source>
</evidence>
<feature type="domain" description="DUF6534" evidence="2">
    <location>
        <begin position="171"/>
        <end position="257"/>
    </location>
</feature>
<dbReference type="HOGENOM" id="CLU_046025_2_1_1"/>
<feature type="transmembrane region" description="Helical" evidence="1">
    <location>
        <begin position="207"/>
        <end position="228"/>
    </location>
</feature>
<protein>
    <recommendedName>
        <fullName evidence="2">DUF6534 domain-containing protein</fullName>
    </recommendedName>
</protein>
<dbReference type="PANTHER" id="PTHR40465:SF1">
    <property type="entry name" value="DUF6534 DOMAIN-CONTAINING PROTEIN"/>
    <property type="match status" value="1"/>
</dbReference>
<dbReference type="Proteomes" id="UP000027222">
    <property type="component" value="Unassembled WGS sequence"/>
</dbReference>
<dbReference type="AlphaFoldDB" id="A0A067TN25"/>
<dbReference type="STRING" id="685588.A0A067TN25"/>
<feature type="transmembrane region" description="Helical" evidence="1">
    <location>
        <begin position="166"/>
        <end position="187"/>
    </location>
</feature>
<dbReference type="PANTHER" id="PTHR40465">
    <property type="entry name" value="CHROMOSOME 1, WHOLE GENOME SHOTGUN SEQUENCE"/>
    <property type="match status" value="1"/>
</dbReference>
<feature type="transmembrane region" description="Helical" evidence="1">
    <location>
        <begin position="123"/>
        <end position="146"/>
    </location>
</feature>
<keyword evidence="4" id="KW-1185">Reference proteome</keyword>